<evidence type="ECO:0000313" key="6">
    <source>
        <dbReference type="Proteomes" id="UP000037505"/>
    </source>
</evidence>
<evidence type="ECO:0000256" key="2">
    <source>
        <dbReference type="ARBA" id="ARBA00006333"/>
    </source>
</evidence>
<evidence type="ECO:0000256" key="1">
    <source>
        <dbReference type="ARBA" id="ARBA00001946"/>
    </source>
</evidence>
<sequence length="345" mass="40555">MSLTHIRMDDRTPLLEGLRGQTLRIPDLASLLYPDWTVERHLNESQIRQEILEEFGPRWYRDSRKLQILRDGDFVQLAAYFWAGSSLERFRAVAQFANWYFPWDDEIDCGKLRFDQERTIQYGRDTVSFLKWCLEPESYYPNRLPRPVFCTEHHTDCFEEIGVALQRGQSKEALRRYADSMYQYVAAVCDVQKQREVCIPRWEDYVEGRLDTIGVYPCLMAMEYAYDLSIPSWVYEHEAMTVMFRETSISIFMINDIYSLKKEVAVNQSDSAVPLKMHHDGHINAQIALDEVIGDLTRSRKKFVAAEQRLLCTNQYNESSDNAKKDIQYLIRGCKNMMVGNIKWS</sequence>
<dbReference type="PANTHER" id="PTHR35201:SF4">
    <property type="entry name" value="BETA-PINACENE SYNTHASE-RELATED"/>
    <property type="match status" value="1"/>
</dbReference>
<dbReference type="OrthoDB" id="2861623at2759"/>
<keyword evidence="4" id="KW-0479">Metal-binding</keyword>
<dbReference type="InterPro" id="IPR008949">
    <property type="entry name" value="Isoprenoid_synthase_dom_sf"/>
</dbReference>
<comment type="cofactor">
    <cofactor evidence="1 4">
        <name>Mg(2+)</name>
        <dbReference type="ChEBI" id="CHEBI:18420"/>
    </cofactor>
</comment>
<dbReference type="GO" id="GO:0008299">
    <property type="term" value="P:isoprenoid biosynthetic process"/>
    <property type="evidence" value="ECO:0007669"/>
    <property type="project" value="UniProtKB-ARBA"/>
</dbReference>
<dbReference type="AlphaFoldDB" id="A0A0L1IWC8"/>
<dbReference type="Gene3D" id="1.10.600.10">
    <property type="entry name" value="Farnesyl Diphosphate Synthase"/>
    <property type="match status" value="1"/>
</dbReference>
<organism evidence="5 6">
    <name type="scientific">Aspergillus nomiae NRRL (strain ATCC 15546 / NRRL 13137 / CBS 260.88 / M93)</name>
    <dbReference type="NCBI Taxonomy" id="1509407"/>
    <lineage>
        <taxon>Eukaryota</taxon>
        <taxon>Fungi</taxon>
        <taxon>Dikarya</taxon>
        <taxon>Ascomycota</taxon>
        <taxon>Pezizomycotina</taxon>
        <taxon>Eurotiomycetes</taxon>
        <taxon>Eurotiomycetidae</taxon>
        <taxon>Eurotiales</taxon>
        <taxon>Aspergillaceae</taxon>
        <taxon>Aspergillus</taxon>
        <taxon>Aspergillus subgen. Circumdati</taxon>
    </lineage>
</organism>
<keyword evidence="6" id="KW-1185">Reference proteome</keyword>
<dbReference type="EC" id="4.2.3.-" evidence="4"/>
<dbReference type="GO" id="GO:0010333">
    <property type="term" value="F:terpene synthase activity"/>
    <property type="evidence" value="ECO:0007669"/>
    <property type="project" value="InterPro"/>
</dbReference>
<dbReference type="InterPro" id="IPR034686">
    <property type="entry name" value="Terpene_cyclase-like_2"/>
</dbReference>
<evidence type="ECO:0000313" key="5">
    <source>
        <dbReference type="EMBL" id="KNG83802.1"/>
    </source>
</evidence>
<accession>A0A0L1IWC8</accession>
<dbReference type="GeneID" id="26809802"/>
<keyword evidence="4" id="KW-0456">Lyase</keyword>
<evidence type="ECO:0000256" key="3">
    <source>
        <dbReference type="ARBA" id="ARBA00022842"/>
    </source>
</evidence>
<dbReference type="Pfam" id="PF19086">
    <property type="entry name" value="Terpene_syn_C_2"/>
    <property type="match status" value="1"/>
</dbReference>
<name>A0A0L1IWC8_ASPN3</name>
<dbReference type="PANTHER" id="PTHR35201">
    <property type="entry name" value="TERPENE SYNTHASE"/>
    <property type="match status" value="1"/>
</dbReference>
<dbReference type="RefSeq" id="XP_015404725.1">
    <property type="nucleotide sequence ID" value="XM_015553254.1"/>
</dbReference>
<keyword evidence="3 4" id="KW-0460">Magnesium</keyword>
<comment type="similarity">
    <text evidence="2 4">Belongs to the terpene synthase family.</text>
</comment>
<dbReference type="EMBL" id="JNOM01000245">
    <property type="protein sequence ID" value="KNG83802.1"/>
    <property type="molecule type" value="Genomic_DNA"/>
</dbReference>
<comment type="caution">
    <text evidence="5">The sequence shown here is derived from an EMBL/GenBank/DDBJ whole genome shotgun (WGS) entry which is preliminary data.</text>
</comment>
<proteinExistence type="inferred from homology"/>
<protein>
    <recommendedName>
        <fullName evidence="4">Terpene synthase</fullName>
        <ecNumber evidence="4">4.2.3.-</ecNumber>
    </recommendedName>
</protein>
<gene>
    <name evidence="5" type="ORF">ANOM_007998</name>
</gene>
<dbReference type="Proteomes" id="UP000037505">
    <property type="component" value="Unassembled WGS sequence"/>
</dbReference>
<dbReference type="GO" id="GO:0046872">
    <property type="term" value="F:metal ion binding"/>
    <property type="evidence" value="ECO:0007669"/>
    <property type="project" value="UniProtKB-KW"/>
</dbReference>
<evidence type="ECO:0000256" key="4">
    <source>
        <dbReference type="RuleBase" id="RU366034"/>
    </source>
</evidence>
<dbReference type="SUPFAM" id="SSF48576">
    <property type="entry name" value="Terpenoid synthases"/>
    <property type="match status" value="1"/>
</dbReference>
<dbReference type="STRING" id="1509407.A0A0L1IWC8"/>
<reference evidence="5 6" key="1">
    <citation type="submission" date="2014-06" db="EMBL/GenBank/DDBJ databases">
        <title>The Genome of the Aflatoxigenic Filamentous Fungus Aspergillus nomius.</title>
        <authorList>
            <person name="Moore M.G."/>
            <person name="Shannon B.M."/>
            <person name="Brian M.M."/>
        </authorList>
    </citation>
    <scope>NUCLEOTIDE SEQUENCE [LARGE SCALE GENOMIC DNA]</scope>
    <source>
        <strain evidence="5 6">NRRL 13137</strain>
    </source>
</reference>